<dbReference type="PROSITE" id="PS51782">
    <property type="entry name" value="LYSM"/>
    <property type="match status" value="2"/>
</dbReference>
<dbReference type="RefSeq" id="WP_273380238.1">
    <property type="nucleotide sequence ID" value="NZ_PIUK01000138.1"/>
</dbReference>
<dbReference type="PANTHER" id="PTHR46066">
    <property type="entry name" value="CHITINASE DOMAIN-CONTAINING PROTEIN 1 FAMILY MEMBER"/>
    <property type="match status" value="1"/>
</dbReference>
<accession>A0A953LIC4</accession>
<dbReference type="GO" id="GO:0012505">
    <property type="term" value="C:endomembrane system"/>
    <property type="evidence" value="ECO:0007669"/>
    <property type="project" value="TreeGrafter"/>
</dbReference>
<feature type="domain" description="LysM" evidence="3">
    <location>
        <begin position="2"/>
        <end position="46"/>
    </location>
</feature>
<keyword evidence="2" id="KW-0326">Glycosidase</keyword>
<dbReference type="InterPro" id="IPR011583">
    <property type="entry name" value="Chitinase_II/V-like_cat"/>
</dbReference>
<sequence>MEIAVVRPGESLWQIARRYGVTVQQIATLNGLRDANRLVPGMALLIPTERRHVVRAGETLWQIAARYGTTVDAIARENRIANVNLIYPGQTLVIPRGTRPVIEANAYQANIGTGNVAPTAEAAPYLTYISMFSAAVTEDGDVVPPRAESFIEAANRGGAEALLTLTNFRGSTFSSDLASRFLNNPAAVERAIDELVIILRVQGYAGLNVDFEYVYPSDREAYNNFLRQLRPRLHAEGRSLSTAIAPKVRADQPGLLYEAHDYPVHGEVCDFVVIMTYEWGYVTGPPMAIAPLRQVRQVLDYAVSAIPPEKILMGIPTYGRDWRLPYQRGVTRAETFSPVAATNRAIDVGAWIQYDEDAQSPFYRYWDAQGNEHIVWFEDARSLQAKFDTVKEYGLRGVSYWVLGNPFPQNLPLLQDNFRVRRLR</sequence>
<proteinExistence type="predicted"/>
<dbReference type="CDD" id="cd02874">
    <property type="entry name" value="GH18_CFLE_spore_hydrolase"/>
    <property type="match status" value="1"/>
</dbReference>
<dbReference type="SUPFAM" id="SSF51445">
    <property type="entry name" value="(Trans)glycosidases"/>
    <property type="match status" value="1"/>
</dbReference>
<dbReference type="SMART" id="SM00257">
    <property type="entry name" value="LysM"/>
    <property type="match status" value="2"/>
</dbReference>
<dbReference type="PANTHER" id="PTHR46066:SF2">
    <property type="entry name" value="CHITINASE DOMAIN-CONTAINING PROTEIN 1"/>
    <property type="match status" value="1"/>
</dbReference>
<evidence type="ECO:0000256" key="2">
    <source>
        <dbReference type="ARBA" id="ARBA00023295"/>
    </source>
</evidence>
<dbReference type="GO" id="GO:0005975">
    <property type="term" value="P:carbohydrate metabolic process"/>
    <property type="evidence" value="ECO:0007669"/>
    <property type="project" value="InterPro"/>
</dbReference>
<dbReference type="InterPro" id="IPR041704">
    <property type="entry name" value="CFLE_GH18"/>
</dbReference>
<evidence type="ECO:0000256" key="1">
    <source>
        <dbReference type="ARBA" id="ARBA00022801"/>
    </source>
</evidence>
<dbReference type="Pfam" id="PF01476">
    <property type="entry name" value="LysM"/>
    <property type="match status" value="2"/>
</dbReference>
<dbReference type="InterPro" id="IPR018392">
    <property type="entry name" value="LysM"/>
</dbReference>
<evidence type="ECO:0000313" key="5">
    <source>
        <dbReference type="EMBL" id="MBY6277101.1"/>
    </source>
</evidence>
<dbReference type="Gene3D" id="3.10.350.10">
    <property type="entry name" value="LysM domain"/>
    <property type="match status" value="2"/>
</dbReference>
<dbReference type="InterPro" id="IPR001223">
    <property type="entry name" value="Glyco_hydro18_cat"/>
</dbReference>
<dbReference type="CDD" id="cd00118">
    <property type="entry name" value="LysM"/>
    <property type="match status" value="2"/>
</dbReference>
<protein>
    <submittedName>
        <fullName evidence="5">Spore gernimation protein</fullName>
    </submittedName>
</protein>
<evidence type="ECO:0000259" key="4">
    <source>
        <dbReference type="PROSITE" id="PS51910"/>
    </source>
</evidence>
<dbReference type="Gene3D" id="3.20.20.80">
    <property type="entry name" value="Glycosidases"/>
    <property type="match status" value="1"/>
</dbReference>
<name>A0A953LIC4_SYMTR</name>
<dbReference type="Proteomes" id="UP000732377">
    <property type="component" value="Unassembled WGS sequence"/>
</dbReference>
<dbReference type="InterPro" id="IPR036779">
    <property type="entry name" value="LysM_dom_sf"/>
</dbReference>
<dbReference type="AlphaFoldDB" id="A0A953LIC4"/>
<dbReference type="GO" id="GO:0070492">
    <property type="term" value="F:oligosaccharide binding"/>
    <property type="evidence" value="ECO:0007669"/>
    <property type="project" value="TreeGrafter"/>
</dbReference>
<feature type="domain" description="GH18" evidence="4">
    <location>
        <begin position="102"/>
        <end position="424"/>
    </location>
</feature>
<dbReference type="InterPro" id="IPR029070">
    <property type="entry name" value="Chitinase_insertion_sf"/>
</dbReference>
<organism evidence="5 6">
    <name type="scientific">Symbiobacterium thermophilum</name>
    <dbReference type="NCBI Taxonomy" id="2734"/>
    <lineage>
        <taxon>Bacteria</taxon>
        <taxon>Bacillati</taxon>
        <taxon>Bacillota</taxon>
        <taxon>Clostridia</taxon>
        <taxon>Eubacteriales</taxon>
        <taxon>Symbiobacteriaceae</taxon>
        <taxon>Symbiobacterium</taxon>
    </lineage>
</organism>
<feature type="domain" description="LysM" evidence="3">
    <location>
        <begin position="50"/>
        <end position="94"/>
    </location>
</feature>
<dbReference type="Pfam" id="PF00704">
    <property type="entry name" value="Glyco_hydro_18"/>
    <property type="match status" value="1"/>
</dbReference>
<dbReference type="EMBL" id="PIUK01000138">
    <property type="protein sequence ID" value="MBY6277101.1"/>
    <property type="molecule type" value="Genomic_DNA"/>
</dbReference>
<comment type="caution">
    <text evidence="5">The sequence shown here is derived from an EMBL/GenBank/DDBJ whole genome shotgun (WGS) entry which is preliminary data.</text>
</comment>
<dbReference type="GO" id="GO:0008061">
    <property type="term" value="F:chitin binding"/>
    <property type="evidence" value="ECO:0007669"/>
    <property type="project" value="InterPro"/>
</dbReference>
<reference evidence="5" key="1">
    <citation type="submission" date="2017-11" db="EMBL/GenBank/DDBJ databases">
        <title>Three new genomes from thermophilic consortium.</title>
        <authorList>
            <person name="Quaggio R."/>
            <person name="Amgarten D."/>
            <person name="Setubal J.C."/>
        </authorList>
    </citation>
    <scope>NUCLEOTIDE SEQUENCE</scope>
    <source>
        <strain evidence="5">ZCTH01-B2</strain>
    </source>
</reference>
<evidence type="ECO:0000313" key="6">
    <source>
        <dbReference type="Proteomes" id="UP000732377"/>
    </source>
</evidence>
<gene>
    <name evidence="5" type="ORF">CWE10_12965</name>
</gene>
<dbReference type="Gene3D" id="3.10.50.10">
    <property type="match status" value="1"/>
</dbReference>
<dbReference type="SUPFAM" id="SSF54106">
    <property type="entry name" value="LysM domain"/>
    <property type="match status" value="2"/>
</dbReference>
<dbReference type="SMART" id="SM00636">
    <property type="entry name" value="Glyco_18"/>
    <property type="match status" value="1"/>
</dbReference>
<keyword evidence="1" id="KW-0378">Hydrolase</keyword>
<evidence type="ECO:0000259" key="3">
    <source>
        <dbReference type="PROSITE" id="PS51782"/>
    </source>
</evidence>
<dbReference type="InterPro" id="IPR017853">
    <property type="entry name" value="GH"/>
</dbReference>
<dbReference type="GO" id="GO:0016798">
    <property type="term" value="F:hydrolase activity, acting on glycosyl bonds"/>
    <property type="evidence" value="ECO:0007669"/>
    <property type="project" value="UniProtKB-KW"/>
</dbReference>
<dbReference type="PROSITE" id="PS51910">
    <property type="entry name" value="GH18_2"/>
    <property type="match status" value="1"/>
</dbReference>